<dbReference type="InterPro" id="IPR010234">
    <property type="entry name" value="Phasin_subfam-2"/>
</dbReference>
<evidence type="ECO:0000313" key="2">
    <source>
        <dbReference type="EMBL" id="MDN3590679.1"/>
    </source>
</evidence>
<accession>A0ABT8BHL2</accession>
<evidence type="ECO:0000313" key="3">
    <source>
        <dbReference type="Proteomes" id="UP001224644"/>
    </source>
</evidence>
<gene>
    <name evidence="2" type="ORF">QWZ12_08640</name>
</gene>
<dbReference type="Proteomes" id="UP001224644">
    <property type="component" value="Unassembled WGS sequence"/>
</dbReference>
<sequence length="120" mass="13055">MSGQTFEIPTEMRAFAEKSVDQARSAVGSLLGTASKTAEQLQTSSKTVQASMQTAIAKSFDHAQENATATFDFAQKLVRTRDVREAFELQSEFLRDRIASLQTQAKDLGALAQNALRPSA</sequence>
<name>A0ABT8BHL2_9HYPH</name>
<comment type="caution">
    <text evidence="2">The sequence shown here is derived from an EMBL/GenBank/DDBJ whole genome shotgun (WGS) entry which is preliminary data.</text>
</comment>
<keyword evidence="3" id="KW-1185">Reference proteome</keyword>
<feature type="domain" description="Phasin" evidence="1">
    <location>
        <begin position="33"/>
        <end position="115"/>
    </location>
</feature>
<dbReference type="EMBL" id="JAUFPX010000006">
    <property type="protein sequence ID" value="MDN3590679.1"/>
    <property type="molecule type" value="Genomic_DNA"/>
</dbReference>
<reference evidence="3" key="1">
    <citation type="journal article" date="2019" name="Int. J. Syst. Evol. Microbiol.">
        <title>The Global Catalogue of Microorganisms (GCM) 10K type strain sequencing project: providing services to taxonomists for standard genome sequencing and annotation.</title>
        <authorList>
            <consortium name="The Broad Institute Genomics Platform"/>
            <consortium name="The Broad Institute Genome Sequencing Center for Infectious Disease"/>
            <person name="Wu L."/>
            <person name="Ma J."/>
        </authorList>
    </citation>
    <scope>NUCLEOTIDE SEQUENCE [LARGE SCALE GENOMIC DNA]</scope>
    <source>
        <strain evidence="3">CECT 7069</strain>
    </source>
</reference>
<organism evidence="2 3">
    <name type="scientific">Methylobacterium adhaesivum</name>
    <dbReference type="NCBI Taxonomy" id="333297"/>
    <lineage>
        <taxon>Bacteria</taxon>
        <taxon>Pseudomonadati</taxon>
        <taxon>Pseudomonadota</taxon>
        <taxon>Alphaproteobacteria</taxon>
        <taxon>Hyphomicrobiales</taxon>
        <taxon>Methylobacteriaceae</taxon>
        <taxon>Methylobacterium</taxon>
    </lineage>
</organism>
<dbReference type="Pfam" id="PF09361">
    <property type="entry name" value="Phasin_2"/>
    <property type="match status" value="1"/>
</dbReference>
<protein>
    <submittedName>
        <fullName evidence="2">Phasin</fullName>
    </submittedName>
</protein>
<dbReference type="InterPro" id="IPR018968">
    <property type="entry name" value="Phasin"/>
</dbReference>
<dbReference type="NCBIfam" id="TIGR01985">
    <property type="entry name" value="phasin_2"/>
    <property type="match status" value="1"/>
</dbReference>
<dbReference type="RefSeq" id="WP_238222874.1">
    <property type="nucleotide sequence ID" value="NZ_BPQD01000003.1"/>
</dbReference>
<proteinExistence type="predicted"/>
<evidence type="ECO:0000259" key="1">
    <source>
        <dbReference type="Pfam" id="PF09361"/>
    </source>
</evidence>